<dbReference type="RefSeq" id="WP_007413239.1">
    <property type="nucleotide sequence ID" value="NZ_ABOX02000003.1"/>
</dbReference>
<dbReference type="EMBL" id="ABOX02000003">
    <property type="protein sequence ID" value="EEF62926.1"/>
    <property type="molecule type" value="Genomic_DNA"/>
</dbReference>
<protein>
    <submittedName>
        <fullName evidence="1">Uncharacterized protein</fullName>
    </submittedName>
</protein>
<dbReference type="AlphaFoldDB" id="B9XBP1"/>
<evidence type="ECO:0000313" key="1">
    <source>
        <dbReference type="EMBL" id="EEF62926.1"/>
    </source>
</evidence>
<keyword evidence="2" id="KW-1185">Reference proteome</keyword>
<organism evidence="1 2">
    <name type="scientific">Pedosphaera parvula (strain Ellin514)</name>
    <dbReference type="NCBI Taxonomy" id="320771"/>
    <lineage>
        <taxon>Bacteria</taxon>
        <taxon>Pseudomonadati</taxon>
        <taxon>Verrucomicrobiota</taxon>
        <taxon>Pedosphaerae</taxon>
        <taxon>Pedosphaerales</taxon>
        <taxon>Pedosphaeraceae</taxon>
        <taxon>Pedosphaera</taxon>
    </lineage>
</organism>
<accession>B9XBP1</accession>
<dbReference type="Proteomes" id="UP000003688">
    <property type="component" value="Unassembled WGS sequence"/>
</dbReference>
<reference evidence="1 2" key="1">
    <citation type="journal article" date="2011" name="J. Bacteriol.">
        <title>Genome sequence of 'Pedosphaera parvula' Ellin514, an aerobic Verrucomicrobial isolate from pasture soil.</title>
        <authorList>
            <person name="Kant R."/>
            <person name="van Passel M.W."/>
            <person name="Sangwan P."/>
            <person name="Palva A."/>
            <person name="Lucas S."/>
            <person name="Copeland A."/>
            <person name="Lapidus A."/>
            <person name="Glavina Del Rio T."/>
            <person name="Dalin E."/>
            <person name="Tice H."/>
            <person name="Bruce D."/>
            <person name="Goodwin L."/>
            <person name="Pitluck S."/>
            <person name="Chertkov O."/>
            <person name="Larimer F.W."/>
            <person name="Land M.L."/>
            <person name="Hauser L."/>
            <person name="Brettin T.S."/>
            <person name="Detter J.C."/>
            <person name="Han S."/>
            <person name="de Vos W.M."/>
            <person name="Janssen P.H."/>
            <person name="Smidt H."/>
        </authorList>
    </citation>
    <scope>NUCLEOTIDE SEQUENCE [LARGE SCALE GENOMIC DNA]</scope>
    <source>
        <strain evidence="1 2">Ellin514</strain>
    </source>
</reference>
<proteinExistence type="predicted"/>
<sequence>MMIFKHSSGRNLLLQEFHVRNFMRYTLEGHAVYLSNKSLVENIRLDYKGDDVGIVLLNRPRMDGYVILCLADLECHDEKPEDADFYRLIVGWFDTTFPNNVHQQIASNVTFVDWEQHATPSCHPS</sequence>
<gene>
    <name evidence="1" type="ORF">Cflav_PD5561</name>
</gene>
<evidence type="ECO:0000313" key="2">
    <source>
        <dbReference type="Proteomes" id="UP000003688"/>
    </source>
</evidence>
<comment type="caution">
    <text evidence="1">The sequence shown here is derived from an EMBL/GenBank/DDBJ whole genome shotgun (WGS) entry which is preliminary data.</text>
</comment>
<name>B9XBP1_PEDPL</name>